<organism evidence="8">
    <name type="scientific">marine metagenome</name>
    <dbReference type="NCBI Taxonomy" id="408172"/>
    <lineage>
        <taxon>unclassified sequences</taxon>
        <taxon>metagenomes</taxon>
        <taxon>ecological metagenomes</taxon>
    </lineage>
</organism>
<feature type="non-terminal residue" evidence="8">
    <location>
        <position position="1"/>
    </location>
</feature>
<dbReference type="GO" id="GO:0004222">
    <property type="term" value="F:metalloendopeptidase activity"/>
    <property type="evidence" value="ECO:0007669"/>
    <property type="project" value="InterPro"/>
</dbReference>
<evidence type="ECO:0000256" key="4">
    <source>
        <dbReference type="ARBA" id="ARBA00022801"/>
    </source>
</evidence>
<dbReference type="Gene3D" id="3.30.2010.10">
    <property type="entry name" value="Metalloproteases ('zincins'), catalytic domain"/>
    <property type="match status" value="1"/>
</dbReference>
<dbReference type="Pfam" id="PF01435">
    <property type="entry name" value="Peptidase_M48"/>
    <property type="match status" value="1"/>
</dbReference>
<evidence type="ECO:0000256" key="5">
    <source>
        <dbReference type="ARBA" id="ARBA00022833"/>
    </source>
</evidence>
<reference evidence="8" key="1">
    <citation type="submission" date="2018-05" db="EMBL/GenBank/DDBJ databases">
        <authorList>
            <person name="Lanie J.A."/>
            <person name="Ng W.-L."/>
            <person name="Kazmierczak K.M."/>
            <person name="Andrzejewski T.M."/>
            <person name="Davidsen T.M."/>
            <person name="Wayne K.J."/>
            <person name="Tettelin H."/>
            <person name="Glass J.I."/>
            <person name="Rusch D."/>
            <person name="Podicherti R."/>
            <person name="Tsui H.-C.T."/>
            <person name="Winkler M.E."/>
        </authorList>
    </citation>
    <scope>NUCLEOTIDE SEQUENCE</scope>
</reference>
<evidence type="ECO:0000256" key="3">
    <source>
        <dbReference type="ARBA" id="ARBA00022723"/>
    </source>
</evidence>
<keyword evidence="5" id="KW-0862">Zinc</keyword>
<keyword evidence="4" id="KW-0378">Hydrolase</keyword>
<evidence type="ECO:0000313" key="8">
    <source>
        <dbReference type="EMBL" id="SVC28495.1"/>
    </source>
</evidence>
<evidence type="ECO:0000256" key="1">
    <source>
        <dbReference type="ARBA" id="ARBA00001947"/>
    </source>
</evidence>
<dbReference type="AlphaFoldDB" id="A0A382KY76"/>
<sequence length="229" mass="25501">VVGVLAVLYFAIGLLADFVAMRISEETEGKVFGSAFSVMQSEPAPPEFELAEKTFDRLIRISELRPLPYTLVYWDESSPNAFAVPGGGVIVTQGLLDTVTNETALAFVLGHELGHHQHRHTLRGIGRGLLISLVFNYIFGSTGGDVVSGAVKLAEMGHSRHDERQADDFGFRLAYASFGNADGYLDFFQKLRDEYEKDDTHWLKFLNSHPPTGERLDDLKKLRDQLGER</sequence>
<evidence type="ECO:0000259" key="7">
    <source>
        <dbReference type="Pfam" id="PF01435"/>
    </source>
</evidence>
<keyword evidence="6" id="KW-0482">Metalloprotease</keyword>
<gene>
    <name evidence="8" type="ORF">METZ01_LOCUS281349</name>
</gene>
<proteinExistence type="predicted"/>
<name>A0A382KY76_9ZZZZ</name>
<feature type="domain" description="Peptidase M48" evidence="7">
    <location>
        <begin position="53"/>
        <end position="222"/>
    </location>
</feature>
<dbReference type="GO" id="GO:0046872">
    <property type="term" value="F:metal ion binding"/>
    <property type="evidence" value="ECO:0007669"/>
    <property type="project" value="UniProtKB-KW"/>
</dbReference>
<dbReference type="InterPro" id="IPR051156">
    <property type="entry name" value="Mito/Outer_Membr_Metalloprot"/>
</dbReference>
<evidence type="ECO:0000256" key="6">
    <source>
        <dbReference type="ARBA" id="ARBA00023049"/>
    </source>
</evidence>
<dbReference type="InterPro" id="IPR001915">
    <property type="entry name" value="Peptidase_M48"/>
</dbReference>
<keyword evidence="2" id="KW-0645">Protease</keyword>
<dbReference type="EMBL" id="UINC01083110">
    <property type="protein sequence ID" value="SVC28495.1"/>
    <property type="molecule type" value="Genomic_DNA"/>
</dbReference>
<evidence type="ECO:0000256" key="2">
    <source>
        <dbReference type="ARBA" id="ARBA00022670"/>
    </source>
</evidence>
<dbReference type="PANTHER" id="PTHR22726:SF1">
    <property type="entry name" value="METALLOENDOPEPTIDASE OMA1, MITOCHONDRIAL"/>
    <property type="match status" value="1"/>
</dbReference>
<protein>
    <recommendedName>
        <fullName evidence="7">Peptidase M48 domain-containing protein</fullName>
    </recommendedName>
</protein>
<dbReference type="PANTHER" id="PTHR22726">
    <property type="entry name" value="METALLOENDOPEPTIDASE OMA1"/>
    <property type="match status" value="1"/>
</dbReference>
<keyword evidence="3" id="KW-0479">Metal-binding</keyword>
<dbReference type="GO" id="GO:0051603">
    <property type="term" value="P:proteolysis involved in protein catabolic process"/>
    <property type="evidence" value="ECO:0007669"/>
    <property type="project" value="TreeGrafter"/>
</dbReference>
<accession>A0A382KY76</accession>
<dbReference type="GO" id="GO:0016020">
    <property type="term" value="C:membrane"/>
    <property type="evidence" value="ECO:0007669"/>
    <property type="project" value="TreeGrafter"/>
</dbReference>
<dbReference type="CDD" id="cd07332">
    <property type="entry name" value="M48C_Oma1_like"/>
    <property type="match status" value="1"/>
</dbReference>
<comment type="cofactor">
    <cofactor evidence="1">
        <name>Zn(2+)</name>
        <dbReference type="ChEBI" id="CHEBI:29105"/>
    </cofactor>
</comment>